<dbReference type="GO" id="GO:0006508">
    <property type="term" value="P:proteolysis"/>
    <property type="evidence" value="ECO:0007669"/>
    <property type="project" value="UniProtKB-KW"/>
</dbReference>
<dbReference type="PROSITE" id="PS50106">
    <property type="entry name" value="PDZ"/>
    <property type="match status" value="1"/>
</dbReference>
<evidence type="ECO:0000256" key="1">
    <source>
        <dbReference type="ARBA" id="ARBA00022670"/>
    </source>
</evidence>
<gene>
    <name evidence="6" type="ORF">SAMN04488554_0210</name>
</gene>
<dbReference type="InterPro" id="IPR036034">
    <property type="entry name" value="PDZ_sf"/>
</dbReference>
<dbReference type="InterPro" id="IPR001940">
    <property type="entry name" value="Peptidase_S1C"/>
</dbReference>
<keyword evidence="4" id="KW-1133">Transmembrane helix</keyword>
<dbReference type="InterPro" id="IPR009003">
    <property type="entry name" value="Peptidase_S1_PA"/>
</dbReference>
<keyword evidence="7" id="KW-1185">Reference proteome</keyword>
<evidence type="ECO:0000313" key="7">
    <source>
        <dbReference type="Proteomes" id="UP000199220"/>
    </source>
</evidence>
<dbReference type="InterPro" id="IPR051201">
    <property type="entry name" value="Chloro_Bact_Ser_Proteases"/>
</dbReference>
<protein>
    <submittedName>
        <fullName evidence="6">Putative serine protease PepD</fullName>
    </submittedName>
</protein>
<dbReference type="PRINTS" id="PR00834">
    <property type="entry name" value="PROTEASES2C"/>
</dbReference>
<feature type="transmembrane region" description="Helical" evidence="4">
    <location>
        <begin position="105"/>
        <end position="127"/>
    </location>
</feature>
<dbReference type="SUPFAM" id="SSF50494">
    <property type="entry name" value="Trypsin-like serine proteases"/>
    <property type="match status" value="1"/>
</dbReference>
<feature type="compositionally biased region" description="Low complexity" evidence="3">
    <location>
        <begin position="77"/>
        <end position="87"/>
    </location>
</feature>
<dbReference type="Gene3D" id="2.30.42.10">
    <property type="match status" value="1"/>
</dbReference>
<accession>A0A1H5BX20</accession>
<evidence type="ECO:0000259" key="5">
    <source>
        <dbReference type="PROSITE" id="PS50106"/>
    </source>
</evidence>
<keyword evidence="4" id="KW-0472">Membrane</keyword>
<keyword evidence="4" id="KW-0812">Transmembrane</keyword>
<name>A0A1H5BX20_9MICO</name>
<dbReference type="STRING" id="648782.SAMN04488554_0210"/>
<dbReference type="RefSeq" id="WP_089771301.1">
    <property type="nucleotide sequence ID" value="NZ_FNTX01000001.1"/>
</dbReference>
<proteinExistence type="predicted"/>
<dbReference type="SMART" id="SM00228">
    <property type="entry name" value="PDZ"/>
    <property type="match status" value="1"/>
</dbReference>
<reference evidence="7" key="1">
    <citation type="submission" date="2016-10" db="EMBL/GenBank/DDBJ databases">
        <authorList>
            <person name="Varghese N."/>
            <person name="Submissions S."/>
        </authorList>
    </citation>
    <scope>NUCLEOTIDE SEQUENCE [LARGE SCALE GENOMIC DNA]</scope>
    <source>
        <strain evidence="7">DSM 21368</strain>
    </source>
</reference>
<feature type="compositionally biased region" description="Polar residues" evidence="3">
    <location>
        <begin position="138"/>
        <end position="147"/>
    </location>
</feature>
<dbReference type="Gene3D" id="2.40.10.120">
    <property type="match status" value="1"/>
</dbReference>
<evidence type="ECO:0000256" key="4">
    <source>
        <dbReference type="SAM" id="Phobius"/>
    </source>
</evidence>
<dbReference type="Pfam" id="PF13180">
    <property type="entry name" value="PDZ_2"/>
    <property type="match status" value="1"/>
</dbReference>
<evidence type="ECO:0000313" key="6">
    <source>
        <dbReference type="EMBL" id="SED58751.1"/>
    </source>
</evidence>
<feature type="domain" description="PDZ" evidence="5">
    <location>
        <begin position="356"/>
        <end position="443"/>
    </location>
</feature>
<feature type="region of interest" description="Disordered" evidence="3">
    <location>
        <begin position="138"/>
        <end position="157"/>
    </location>
</feature>
<evidence type="ECO:0000256" key="3">
    <source>
        <dbReference type="SAM" id="MobiDB-lite"/>
    </source>
</evidence>
<dbReference type="GO" id="GO:0004252">
    <property type="term" value="F:serine-type endopeptidase activity"/>
    <property type="evidence" value="ECO:0007669"/>
    <property type="project" value="InterPro"/>
</dbReference>
<dbReference type="PANTHER" id="PTHR43343:SF3">
    <property type="entry name" value="PROTEASE DO-LIKE 8, CHLOROPLASTIC"/>
    <property type="match status" value="1"/>
</dbReference>
<sequence length="460" mass="46385">MNEQHHPHADRPREPRGDWPTPSQYGSGAHAQPAATQPEATHWPATGGPSNPYAWSAPSAAGLPGQNPGGYGHDMQHASAPTTHAPAAPHPPQVAAPRGKRQRPWLMVGVAAVLAAGLASGGTALVLDGSHAADSGLTQVPSGTTVSPAADGSPDWQAAAESVRPSVVAIDAASQQGQGAGSGVIIDAESGYVLTNNHVVEGAQQLAVTLSDGRMFEAEIIGTDRATDLAVLQLADPPDDLTAATLGTSEDVTVGQGVMAVGNPLGLDSTVTTGIVSALDRPVNTTDQRSQESVVTNAIQIDAAVNRGNSGGPLFDAEGRVIGITSSIATDGQSSGSIGLGFAIPVDLATDIADQLIANGAAEHAYLGVTLTDEMVTADGSTRTGAAVREVLDGTPAAEAGLRSGDVIVQIDDDSVGSAASLTGYVRTYASGDEVTLSVARDGELSQVTVTLAAREDVPS</sequence>
<dbReference type="CDD" id="cd06779">
    <property type="entry name" value="cpPDZ_Deg_HtrA-like"/>
    <property type="match status" value="1"/>
</dbReference>
<dbReference type="SUPFAM" id="SSF50156">
    <property type="entry name" value="PDZ domain-like"/>
    <property type="match status" value="1"/>
</dbReference>
<dbReference type="InterPro" id="IPR001478">
    <property type="entry name" value="PDZ"/>
</dbReference>
<dbReference type="PANTHER" id="PTHR43343">
    <property type="entry name" value="PEPTIDASE S12"/>
    <property type="match status" value="1"/>
</dbReference>
<keyword evidence="2" id="KW-0378">Hydrolase</keyword>
<dbReference type="EMBL" id="FNTX01000001">
    <property type="protein sequence ID" value="SED58751.1"/>
    <property type="molecule type" value="Genomic_DNA"/>
</dbReference>
<feature type="compositionally biased region" description="Basic and acidic residues" evidence="3">
    <location>
        <begin position="1"/>
        <end position="17"/>
    </location>
</feature>
<dbReference type="Proteomes" id="UP000199220">
    <property type="component" value="Unassembled WGS sequence"/>
</dbReference>
<organism evidence="6 7">
    <name type="scientific">Ruania alba</name>
    <dbReference type="NCBI Taxonomy" id="648782"/>
    <lineage>
        <taxon>Bacteria</taxon>
        <taxon>Bacillati</taxon>
        <taxon>Actinomycetota</taxon>
        <taxon>Actinomycetes</taxon>
        <taxon>Micrococcales</taxon>
        <taxon>Ruaniaceae</taxon>
        <taxon>Ruania</taxon>
    </lineage>
</organism>
<evidence type="ECO:0000256" key="2">
    <source>
        <dbReference type="ARBA" id="ARBA00022801"/>
    </source>
</evidence>
<dbReference type="AlphaFoldDB" id="A0A1H5BX20"/>
<dbReference type="Pfam" id="PF13365">
    <property type="entry name" value="Trypsin_2"/>
    <property type="match status" value="1"/>
</dbReference>
<keyword evidence="1 6" id="KW-0645">Protease</keyword>
<dbReference type="OrthoDB" id="9758917at2"/>
<feature type="region of interest" description="Disordered" evidence="3">
    <location>
        <begin position="1"/>
        <end position="100"/>
    </location>
</feature>